<evidence type="ECO:0000313" key="2">
    <source>
        <dbReference type="EMBL" id="GAI76593.1"/>
    </source>
</evidence>
<dbReference type="PANTHER" id="PTHR43401:SF2">
    <property type="entry name" value="L-THREONINE 3-DEHYDROGENASE"/>
    <property type="match status" value="1"/>
</dbReference>
<dbReference type="InterPro" id="IPR036291">
    <property type="entry name" value="NAD(P)-bd_dom_sf"/>
</dbReference>
<sequence>KFAIQPALNYKGSLHAPGYSFPYIGGDATYIIIPNEVMEMDCLLEYKGEAFYGGSLAEPMSCIIGAFHAAYHTIPGKYIHNMGIIENGNMAILAGAGPMGLGAIDYALHSDRRPKLLVVTDINEVRLKRASSIHTVDEAKKRGVELKYINTKDIENPEEYLISITSGERYNDVFVFAPVKEVIEQGLRLLWKWGQ</sequence>
<dbReference type="Gene3D" id="3.40.50.720">
    <property type="entry name" value="NAD(P)-binding Rossmann-like Domain"/>
    <property type="match status" value="1"/>
</dbReference>
<comment type="caution">
    <text evidence="2">The sequence shown here is derived from an EMBL/GenBank/DDBJ whole genome shotgun (WGS) entry which is preliminary data.</text>
</comment>
<dbReference type="InterPro" id="IPR050129">
    <property type="entry name" value="Zn_alcohol_dh"/>
</dbReference>
<proteinExistence type="predicted"/>
<reference evidence="2" key="1">
    <citation type="journal article" date="2014" name="Front. Microbiol.">
        <title>High frequency of phylogenetically diverse reductive dehalogenase-homologous genes in deep subseafloor sedimentary metagenomes.</title>
        <authorList>
            <person name="Kawai M."/>
            <person name="Futagami T."/>
            <person name="Toyoda A."/>
            <person name="Takaki Y."/>
            <person name="Nishi S."/>
            <person name="Hori S."/>
            <person name="Arai W."/>
            <person name="Tsubouchi T."/>
            <person name="Morono Y."/>
            <person name="Uchiyama I."/>
            <person name="Ito T."/>
            <person name="Fujiyama A."/>
            <person name="Inagaki F."/>
            <person name="Takami H."/>
        </authorList>
    </citation>
    <scope>NUCLEOTIDE SEQUENCE</scope>
    <source>
        <strain evidence="2">Expedition CK06-06</strain>
    </source>
</reference>
<organism evidence="2">
    <name type="scientific">marine sediment metagenome</name>
    <dbReference type="NCBI Taxonomy" id="412755"/>
    <lineage>
        <taxon>unclassified sequences</taxon>
        <taxon>metagenomes</taxon>
        <taxon>ecological metagenomes</taxon>
    </lineage>
</organism>
<protein>
    <recommendedName>
        <fullName evidence="3">Alcohol dehydrogenase-like C-terminal domain-containing protein</fullName>
    </recommendedName>
</protein>
<evidence type="ECO:0008006" key="3">
    <source>
        <dbReference type="Google" id="ProtNLM"/>
    </source>
</evidence>
<dbReference type="PANTHER" id="PTHR43401">
    <property type="entry name" value="L-THREONINE 3-DEHYDROGENASE"/>
    <property type="match status" value="1"/>
</dbReference>
<dbReference type="AlphaFoldDB" id="X1R7S7"/>
<dbReference type="SUPFAM" id="SSF51735">
    <property type="entry name" value="NAD(P)-binding Rossmann-fold domains"/>
    <property type="match status" value="1"/>
</dbReference>
<dbReference type="EMBL" id="BARW01005202">
    <property type="protein sequence ID" value="GAI76593.1"/>
    <property type="molecule type" value="Genomic_DNA"/>
</dbReference>
<evidence type="ECO:0000256" key="1">
    <source>
        <dbReference type="ARBA" id="ARBA00023002"/>
    </source>
</evidence>
<keyword evidence="1" id="KW-0560">Oxidoreductase</keyword>
<gene>
    <name evidence="2" type="ORF">S12H4_11535</name>
</gene>
<name>X1R7S7_9ZZZZ</name>
<accession>X1R7S7</accession>
<dbReference type="GO" id="GO:0016491">
    <property type="term" value="F:oxidoreductase activity"/>
    <property type="evidence" value="ECO:0007669"/>
    <property type="project" value="UniProtKB-KW"/>
</dbReference>
<feature type="non-terminal residue" evidence="2">
    <location>
        <position position="1"/>
    </location>
</feature>